<reference evidence="1 2" key="1">
    <citation type="submission" date="2024-04" db="EMBL/GenBank/DDBJ databases">
        <title>Tritrichomonas musculus Genome.</title>
        <authorList>
            <person name="Alves-Ferreira E."/>
            <person name="Grigg M."/>
            <person name="Lorenzi H."/>
            <person name="Galac M."/>
        </authorList>
    </citation>
    <scope>NUCLEOTIDE SEQUENCE [LARGE SCALE GENOMIC DNA]</scope>
    <source>
        <strain evidence="1 2">EAF2021</strain>
    </source>
</reference>
<name>A0ABR2IQ16_9EUKA</name>
<sequence>MYVNPTKYDQSLPLINRSASISEIKWATKFLRIPSWSFGYNKCDSEHTEVSCYELHRSAKIIERWENAVKSKTNIGTIFVNVSSTSITFPDKLSMLYHGLLIAVVTNRDLVTYRTVFEPISLPISIRNPFPYENPGILIETNHLFSCSDLSERNPNIFISGASWPQVLYTHPALAPKIREYFGFHAAHMLGNYLFGQIENPSSECFYSSPQTVIEGWVFAGDKGMLLPHEYYQYLPRCAVDSYSSSIVTNEINGNFDLNQENSTTPLYKNIYKFNDGITKETVCALRKITSAKKIVQTFGSRLGFWATALQGSKASFVNGIDKICTNFTNSQQGSLWHTYCPYQKRNYLYRANNYLFLCGNNIDDVKQFITYLLW</sequence>
<organism evidence="1 2">
    <name type="scientific">Tritrichomonas musculus</name>
    <dbReference type="NCBI Taxonomy" id="1915356"/>
    <lineage>
        <taxon>Eukaryota</taxon>
        <taxon>Metamonada</taxon>
        <taxon>Parabasalia</taxon>
        <taxon>Tritrichomonadida</taxon>
        <taxon>Tritrichomonadidae</taxon>
        <taxon>Tritrichomonas</taxon>
    </lineage>
</organism>
<protein>
    <submittedName>
        <fullName evidence="1">Uncharacterized protein</fullName>
    </submittedName>
</protein>
<proteinExistence type="predicted"/>
<accession>A0ABR2IQ16</accession>
<comment type="caution">
    <text evidence="1">The sequence shown here is derived from an EMBL/GenBank/DDBJ whole genome shotgun (WGS) entry which is preliminary data.</text>
</comment>
<dbReference type="Proteomes" id="UP001470230">
    <property type="component" value="Unassembled WGS sequence"/>
</dbReference>
<evidence type="ECO:0000313" key="1">
    <source>
        <dbReference type="EMBL" id="KAK8866536.1"/>
    </source>
</evidence>
<keyword evidence="2" id="KW-1185">Reference proteome</keyword>
<gene>
    <name evidence="1" type="ORF">M9Y10_009500</name>
</gene>
<evidence type="ECO:0000313" key="2">
    <source>
        <dbReference type="Proteomes" id="UP001470230"/>
    </source>
</evidence>
<dbReference type="EMBL" id="JAPFFF010000015">
    <property type="protein sequence ID" value="KAK8866536.1"/>
    <property type="molecule type" value="Genomic_DNA"/>
</dbReference>